<feature type="region of interest" description="Disordered" evidence="1">
    <location>
        <begin position="1"/>
        <end position="20"/>
    </location>
</feature>
<reference evidence="2 4" key="1">
    <citation type="submission" date="2017-11" db="EMBL/GenBank/DDBJ databases">
        <title>De novo assembly and phasing of dikaryotic genomes from two isolates of Puccinia coronata f. sp. avenae, the causal agent of oat crown rust.</title>
        <authorList>
            <person name="Miller M.E."/>
            <person name="Zhang Y."/>
            <person name="Omidvar V."/>
            <person name="Sperschneider J."/>
            <person name="Schwessinger B."/>
            <person name="Raley C."/>
            <person name="Palmer J.M."/>
            <person name="Garnica D."/>
            <person name="Upadhyaya N."/>
            <person name="Rathjen J."/>
            <person name="Taylor J.M."/>
            <person name="Park R.F."/>
            <person name="Dodds P.N."/>
            <person name="Hirsch C.D."/>
            <person name="Kianian S.F."/>
            <person name="Figueroa M."/>
        </authorList>
    </citation>
    <scope>NUCLEOTIDE SEQUENCE [LARGE SCALE GENOMIC DNA]</scope>
    <source>
        <strain evidence="2">12SD80</strain>
    </source>
</reference>
<proteinExistence type="predicted"/>
<evidence type="ECO:0000256" key="1">
    <source>
        <dbReference type="SAM" id="MobiDB-lite"/>
    </source>
</evidence>
<organism evidence="2 4">
    <name type="scientific">Puccinia coronata f. sp. avenae</name>
    <dbReference type="NCBI Taxonomy" id="200324"/>
    <lineage>
        <taxon>Eukaryota</taxon>
        <taxon>Fungi</taxon>
        <taxon>Dikarya</taxon>
        <taxon>Basidiomycota</taxon>
        <taxon>Pucciniomycotina</taxon>
        <taxon>Pucciniomycetes</taxon>
        <taxon>Pucciniales</taxon>
        <taxon>Pucciniaceae</taxon>
        <taxon>Puccinia</taxon>
    </lineage>
</organism>
<protein>
    <submittedName>
        <fullName evidence="2">Uncharacterized protein</fullName>
    </submittedName>
</protein>
<evidence type="ECO:0000313" key="3">
    <source>
        <dbReference type="EMBL" id="PLW47480.1"/>
    </source>
</evidence>
<feature type="compositionally biased region" description="Polar residues" evidence="1">
    <location>
        <begin position="1"/>
        <end position="11"/>
    </location>
</feature>
<evidence type="ECO:0000313" key="2">
    <source>
        <dbReference type="EMBL" id="PLW25859.1"/>
    </source>
</evidence>
<name>A0A2N5TK40_9BASI</name>
<dbReference type="Proteomes" id="UP000235392">
    <property type="component" value="Unassembled WGS sequence"/>
</dbReference>
<comment type="caution">
    <text evidence="2">The sequence shown here is derived from an EMBL/GenBank/DDBJ whole genome shotgun (WGS) entry which is preliminary data.</text>
</comment>
<dbReference type="EMBL" id="PGCI01000502">
    <property type="protein sequence ID" value="PLW25859.1"/>
    <property type="molecule type" value="Genomic_DNA"/>
</dbReference>
<accession>A0A2N5TK40</accession>
<dbReference type="EMBL" id="PGCI01000031">
    <property type="protein sequence ID" value="PLW47480.1"/>
    <property type="molecule type" value="Genomic_DNA"/>
</dbReference>
<sequence>MSTSSSFSNQVDADMTGGGPANLFNTVTPVSDWTKEDVRWLQAVGFYGLARVLKVF</sequence>
<evidence type="ECO:0000313" key="4">
    <source>
        <dbReference type="Proteomes" id="UP000235392"/>
    </source>
</evidence>
<dbReference type="AlphaFoldDB" id="A0A2N5TK40"/>
<gene>
    <name evidence="3" type="ORF">PCASD_04401</name>
    <name evidence="2" type="ORF">PCASD_24129</name>
</gene>